<dbReference type="EMBL" id="UYRU01074104">
    <property type="protein sequence ID" value="VDN24234.1"/>
    <property type="molecule type" value="Genomic_DNA"/>
</dbReference>
<gene>
    <name evidence="1" type="ORF">DILT_LOCUS14395</name>
</gene>
<dbReference type="AlphaFoldDB" id="A0A3P7M4G4"/>
<name>A0A3P7M4G4_DIBLA</name>
<sequence>MQFPAGSVCAEKLVAAVSAVGDYSDLVPFSASSSTFLLVYLLGQDLGFLPPIRILICTCEAATPMAILNSNLVNFPISLDQQDTCWSRLMIYGVIFFEGKR</sequence>
<accession>A0A3P7M4G4</accession>
<organism evidence="1 2">
    <name type="scientific">Dibothriocephalus latus</name>
    <name type="common">Fish tapeworm</name>
    <name type="synonym">Diphyllobothrium latum</name>
    <dbReference type="NCBI Taxonomy" id="60516"/>
    <lineage>
        <taxon>Eukaryota</taxon>
        <taxon>Metazoa</taxon>
        <taxon>Spiralia</taxon>
        <taxon>Lophotrochozoa</taxon>
        <taxon>Platyhelminthes</taxon>
        <taxon>Cestoda</taxon>
        <taxon>Eucestoda</taxon>
        <taxon>Diphyllobothriidea</taxon>
        <taxon>Diphyllobothriidae</taxon>
        <taxon>Dibothriocephalus</taxon>
    </lineage>
</organism>
<keyword evidence="2" id="KW-1185">Reference proteome</keyword>
<proteinExistence type="predicted"/>
<protein>
    <submittedName>
        <fullName evidence="1">Uncharacterized protein</fullName>
    </submittedName>
</protein>
<dbReference type="Proteomes" id="UP000281553">
    <property type="component" value="Unassembled WGS sequence"/>
</dbReference>
<evidence type="ECO:0000313" key="2">
    <source>
        <dbReference type="Proteomes" id="UP000281553"/>
    </source>
</evidence>
<evidence type="ECO:0000313" key="1">
    <source>
        <dbReference type="EMBL" id="VDN24234.1"/>
    </source>
</evidence>
<reference evidence="1 2" key="1">
    <citation type="submission" date="2018-11" db="EMBL/GenBank/DDBJ databases">
        <authorList>
            <consortium name="Pathogen Informatics"/>
        </authorList>
    </citation>
    <scope>NUCLEOTIDE SEQUENCE [LARGE SCALE GENOMIC DNA]</scope>
</reference>